<dbReference type="Gene3D" id="3.30.530.20">
    <property type="match status" value="1"/>
</dbReference>
<feature type="domain" description="Activator of Hsp90 ATPase homologue 1/2-like C-terminal" evidence="2">
    <location>
        <begin position="14"/>
        <end position="153"/>
    </location>
</feature>
<organism evidence="3 4">
    <name type="scientific">Candidatus Rhodoluna planktonica</name>
    <dbReference type="NCBI Taxonomy" id="535712"/>
    <lineage>
        <taxon>Bacteria</taxon>
        <taxon>Bacillati</taxon>
        <taxon>Actinomycetota</taxon>
        <taxon>Actinomycetes</taxon>
        <taxon>Micrococcales</taxon>
        <taxon>Microbacteriaceae</taxon>
        <taxon>Luna cluster</taxon>
        <taxon>Luna-1 subcluster</taxon>
        <taxon>Rhodoluna</taxon>
    </lineage>
</organism>
<comment type="similarity">
    <text evidence="1">Belongs to the AHA1 family.</text>
</comment>
<evidence type="ECO:0000256" key="1">
    <source>
        <dbReference type="ARBA" id="ARBA00006817"/>
    </source>
</evidence>
<evidence type="ECO:0000259" key="2">
    <source>
        <dbReference type="Pfam" id="PF08327"/>
    </source>
</evidence>
<sequence>MLQGLLYSVEREFDVSIERLWQAWVEAKQLEQWYSPTFLSVVPNSAVSQTEVGGQWAIAVDVSANGFNAYFWGRYSVVEPHKKLVHTLCYSQDEADFIARSDDAPAHEIVIDFERRGDSSWVRFSQFGEMDEEQAEASREGMESYLENLKRYLATSD</sequence>
<dbReference type="STRING" id="535712.A4Z71_02015"/>
<keyword evidence="4" id="KW-1185">Reference proteome</keyword>
<dbReference type="AlphaFoldDB" id="A0A1D9DYC1"/>
<protein>
    <recommendedName>
        <fullName evidence="2">Activator of Hsp90 ATPase homologue 1/2-like C-terminal domain-containing protein</fullName>
    </recommendedName>
</protein>
<dbReference type="InterPro" id="IPR013538">
    <property type="entry name" value="ASHA1/2-like_C"/>
</dbReference>
<proteinExistence type="inferred from homology"/>
<dbReference type="CDD" id="cd07814">
    <property type="entry name" value="SRPBCC_CalC_Aha1-like"/>
    <property type="match status" value="1"/>
</dbReference>
<dbReference type="EMBL" id="CP015208">
    <property type="protein sequence ID" value="AOY55795.1"/>
    <property type="molecule type" value="Genomic_DNA"/>
</dbReference>
<dbReference type="KEGG" id="rpla:A4Z71_02015"/>
<name>A0A1D9DYC1_9MICO</name>
<accession>A0A1D9DYC1</accession>
<dbReference type="Pfam" id="PF08327">
    <property type="entry name" value="AHSA1"/>
    <property type="match status" value="1"/>
</dbReference>
<dbReference type="Proteomes" id="UP000243784">
    <property type="component" value="Chromosome"/>
</dbReference>
<gene>
    <name evidence="3" type="ORF">A4Z71_02015</name>
</gene>
<dbReference type="SUPFAM" id="SSF55961">
    <property type="entry name" value="Bet v1-like"/>
    <property type="match status" value="1"/>
</dbReference>
<dbReference type="InterPro" id="IPR023393">
    <property type="entry name" value="START-like_dom_sf"/>
</dbReference>
<evidence type="ECO:0000313" key="3">
    <source>
        <dbReference type="EMBL" id="AOY55795.1"/>
    </source>
</evidence>
<reference evidence="3 4" key="1">
    <citation type="journal article" date="2016" name="Biochim. Biophys. Acta">
        <title>Photochemical characterization of actinorhodopsin and its functional existence in the natural host.</title>
        <authorList>
            <person name="Nakamura S."/>
            <person name="Kikukawa T."/>
            <person name="Tamogami J."/>
            <person name="Kamiya M."/>
            <person name="Aizawa T."/>
            <person name="Hahn M.W."/>
            <person name="Ihara K."/>
            <person name="Kamo N."/>
            <person name="Demura M."/>
        </authorList>
    </citation>
    <scope>NUCLEOTIDE SEQUENCE [LARGE SCALE GENOMIC DNA]</scope>
    <source>
        <strain evidence="3 4">MWH-Dar1</strain>
    </source>
</reference>
<dbReference type="RefSeq" id="WP_070954307.1">
    <property type="nucleotide sequence ID" value="NZ_CP015208.1"/>
</dbReference>
<dbReference type="OrthoDB" id="3365660at2"/>
<evidence type="ECO:0000313" key="4">
    <source>
        <dbReference type="Proteomes" id="UP000243784"/>
    </source>
</evidence>